<dbReference type="Pfam" id="PF22725">
    <property type="entry name" value="GFO_IDH_MocA_C3"/>
    <property type="match status" value="1"/>
</dbReference>
<dbReference type="GO" id="GO:0016491">
    <property type="term" value="F:oxidoreductase activity"/>
    <property type="evidence" value="ECO:0007669"/>
    <property type="project" value="UniProtKB-KW"/>
</dbReference>
<dbReference type="InterPro" id="IPR036291">
    <property type="entry name" value="NAD(P)-bd_dom_sf"/>
</dbReference>
<protein>
    <submittedName>
        <fullName evidence="5">Gfo/Idh/MocA family oxidoreductase</fullName>
    </submittedName>
</protein>
<dbReference type="EMBL" id="DXEW01000028">
    <property type="protein sequence ID" value="HIX50705.1"/>
    <property type="molecule type" value="Genomic_DNA"/>
</dbReference>
<dbReference type="Proteomes" id="UP000886847">
    <property type="component" value="Unassembled WGS sequence"/>
</dbReference>
<reference evidence="5" key="2">
    <citation type="submission" date="2021-04" db="EMBL/GenBank/DDBJ databases">
        <authorList>
            <person name="Gilroy R."/>
        </authorList>
    </citation>
    <scope>NUCLEOTIDE SEQUENCE</scope>
    <source>
        <strain evidence="5">2189</strain>
    </source>
</reference>
<dbReference type="SUPFAM" id="SSF55347">
    <property type="entry name" value="Glyceraldehyde-3-phosphate dehydrogenase-like, C-terminal domain"/>
    <property type="match status" value="1"/>
</dbReference>
<comment type="similarity">
    <text evidence="1">Belongs to the Gfo/Idh/MocA family.</text>
</comment>
<evidence type="ECO:0000313" key="5">
    <source>
        <dbReference type="EMBL" id="HIX50705.1"/>
    </source>
</evidence>
<dbReference type="PANTHER" id="PTHR22604:SF105">
    <property type="entry name" value="TRANS-1,2-DIHYDROBENZENE-1,2-DIOL DEHYDROGENASE"/>
    <property type="match status" value="1"/>
</dbReference>
<dbReference type="Gene3D" id="3.40.50.720">
    <property type="entry name" value="NAD(P)-binding Rossmann-like Domain"/>
    <property type="match status" value="1"/>
</dbReference>
<proteinExistence type="inferred from homology"/>
<evidence type="ECO:0000256" key="1">
    <source>
        <dbReference type="ARBA" id="ARBA00010928"/>
    </source>
</evidence>
<dbReference type="Pfam" id="PF01408">
    <property type="entry name" value="GFO_IDH_MocA"/>
    <property type="match status" value="1"/>
</dbReference>
<dbReference type="InterPro" id="IPR000683">
    <property type="entry name" value="Gfo/Idh/MocA-like_OxRdtase_N"/>
</dbReference>
<feature type="domain" description="Gfo/Idh/MocA-like oxidoreductase N-terminal" evidence="3">
    <location>
        <begin position="5"/>
        <end position="119"/>
    </location>
</feature>
<dbReference type="PANTHER" id="PTHR22604">
    <property type="entry name" value="OXIDOREDUCTASES"/>
    <property type="match status" value="1"/>
</dbReference>
<evidence type="ECO:0000256" key="2">
    <source>
        <dbReference type="ARBA" id="ARBA00023002"/>
    </source>
</evidence>
<reference evidence="5" key="1">
    <citation type="journal article" date="2021" name="PeerJ">
        <title>Extensive microbial diversity within the chicken gut microbiome revealed by metagenomics and culture.</title>
        <authorList>
            <person name="Gilroy R."/>
            <person name="Ravi A."/>
            <person name="Getino M."/>
            <person name="Pursley I."/>
            <person name="Horton D.L."/>
            <person name="Alikhan N.F."/>
            <person name="Baker D."/>
            <person name="Gharbi K."/>
            <person name="Hall N."/>
            <person name="Watson M."/>
            <person name="Adriaenssens E.M."/>
            <person name="Foster-Nyarko E."/>
            <person name="Jarju S."/>
            <person name="Secka A."/>
            <person name="Antonio M."/>
            <person name="Oren A."/>
            <person name="Chaudhuri R.R."/>
            <person name="La Ragione R."/>
            <person name="Hildebrand F."/>
            <person name="Pallen M.J."/>
        </authorList>
    </citation>
    <scope>NUCLEOTIDE SEQUENCE</scope>
    <source>
        <strain evidence="5">2189</strain>
    </source>
</reference>
<dbReference type="GO" id="GO:0000166">
    <property type="term" value="F:nucleotide binding"/>
    <property type="evidence" value="ECO:0007669"/>
    <property type="project" value="InterPro"/>
</dbReference>
<evidence type="ECO:0000259" key="3">
    <source>
        <dbReference type="Pfam" id="PF01408"/>
    </source>
</evidence>
<keyword evidence="2" id="KW-0560">Oxidoreductase</keyword>
<name>A0A9D1W123_9FIRM</name>
<evidence type="ECO:0000259" key="4">
    <source>
        <dbReference type="Pfam" id="PF22725"/>
    </source>
</evidence>
<dbReference type="InterPro" id="IPR050984">
    <property type="entry name" value="Gfo/Idh/MocA_domain"/>
</dbReference>
<dbReference type="SUPFAM" id="SSF51735">
    <property type="entry name" value="NAD(P)-binding Rossmann-fold domains"/>
    <property type="match status" value="1"/>
</dbReference>
<gene>
    <name evidence="5" type="ORF">H9851_05420</name>
</gene>
<accession>A0A9D1W123</accession>
<evidence type="ECO:0000313" key="6">
    <source>
        <dbReference type="Proteomes" id="UP000886847"/>
    </source>
</evidence>
<dbReference type="Gene3D" id="3.30.360.10">
    <property type="entry name" value="Dihydrodipicolinate Reductase, domain 2"/>
    <property type="match status" value="1"/>
</dbReference>
<dbReference type="AlphaFoldDB" id="A0A9D1W123"/>
<organism evidence="5 6">
    <name type="scientific">Candidatus Borkfalkia faecavium</name>
    <dbReference type="NCBI Taxonomy" id="2838508"/>
    <lineage>
        <taxon>Bacteria</taxon>
        <taxon>Bacillati</taxon>
        <taxon>Bacillota</taxon>
        <taxon>Clostridia</taxon>
        <taxon>Christensenellales</taxon>
        <taxon>Christensenellaceae</taxon>
        <taxon>Candidatus Borkfalkia</taxon>
    </lineage>
</organism>
<feature type="domain" description="GFO/IDH/MocA-like oxidoreductase" evidence="4">
    <location>
        <begin position="131"/>
        <end position="245"/>
    </location>
</feature>
<dbReference type="InterPro" id="IPR055170">
    <property type="entry name" value="GFO_IDH_MocA-like_dom"/>
</dbReference>
<sequence>MAQFGWAFIGTGDIARQVAVQIQKEGSCRIAAVWNRTAERAQAFAEEFGTRAYPTPEEALAAPGVEGAYVCVNASHHAEYVRRCLAAGVPVLCEKPFTLNEADSAALFTMAKERGVYLSEAMWTWHNATALRVKERVQSGALGRIRSVRAVYAFPLISMQKYRGRLLSPEAGGGALLDIGVYPVRYVYELFGAPEEMICRGSLRGGVDLSDRIRMRYQGFEADIFISISRLGGEKLVIRGEKGSIYVPHFHEGKGAVMKCGKEKEVFSDDSLLYGKQFAQVAAEIRAGKKESAFIPAAGTLAVMRLLDACRAQLGLRYPAEE</sequence>
<comment type="caution">
    <text evidence="5">The sequence shown here is derived from an EMBL/GenBank/DDBJ whole genome shotgun (WGS) entry which is preliminary data.</text>
</comment>